<dbReference type="SUPFAM" id="SSF53098">
    <property type="entry name" value="Ribonuclease H-like"/>
    <property type="match status" value="1"/>
</dbReference>
<sequence>MTQWYEGPLAALALRAHRPEPEPGAEGADPERDRLSAAAVVTQQAPGAPVELHIPPGAPGLPAGPMADCVARFLAAHAAGRPLVVMNAPYDLTLLDRELRRHRNMPLASCLGGRGMCVLDPVLLDRRLDRPSAAADPHRGLARLCDRYGISAPVETVQDEAAAALALARALGRHFAPRLAGLTPAALHTLQAVWFAAEAGGPTAWFTSGARRAADHIWPLRPMTAA</sequence>
<dbReference type="RefSeq" id="WP_197353583.1">
    <property type="nucleotide sequence ID" value="NZ_CP048882.1"/>
</dbReference>
<dbReference type="Gene3D" id="3.30.420.10">
    <property type="entry name" value="Ribonuclease H-like superfamily/Ribonuclease H"/>
    <property type="match status" value="1"/>
</dbReference>
<protein>
    <submittedName>
        <fullName evidence="1">3'-5' exonuclease</fullName>
    </submittedName>
</protein>
<keyword evidence="2" id="KW-1185">Reference proteome</keyword>
<keyword evidence="1" id="KW-0269">Exonuclease</keyword>
<accession>A0A7T1WUM1</accession>
<reference evidence="2" key="1">
    <citation type="submission" date="2020-02" db="EMBL/GenBank/DDBJ databases">
        <title>Streptomyces sp. ASO4wet.</title>
        <authorList>
            <person name="Risdian C."/>
            <person name="Landwehr W."/>
            <person name="Schupp P."/>
            <person name="Wink J."/>
        </authorList>
    </citation>
    <scope>NUCLEOTIDE SEQUENCE [LARGE SCALE GENOMIC DNA]</scope>
    <source>
        <strain evidence="2">ASO4wet</strain>
    </source>
</reference>
<evidence type="ECO:0000313" key="1">
    <source>
        <dbReference type="EMBL" id="QPP09821.1"/>
    </source>
</evidence>
<dbReference type="KEGG" id="sbat:G4Z16_29245"/>
<gene>
    <name evidence="1" type="ORF">G4Z16_29245</name>
</gene>
<dbReference type="Proteomes" id="UP000595046">
    <property type="component" value="Chromosome"/>
</dbReference>
<dbReference type="EMBL" id="CP048882">
    <property type="protein sequence ID" value="QPP09821.1"/>
    <property type="molecule type" value="Genomic_DNA"/>
</dbReference>
<organism evidence="1 2">
    <name type="scientific">Streptomyces bathyalis</name>
    <dbReference type="NCBI Taxonomy" id="2710756"/>
    <lineage>
        <taxon>Bacteria</taxon>
        <taxon>Bacillati</taxon>
        <taxon>Actinomycetota</taxon>
        <taxon>Actinomycetes</taxon>
        <taxon>Kitasatosporales</taxon>
        <taxon>Streptomycetaceae</taxon>
        <taxon>Streptomyces</taxon>
    </lineage>
</organism>
<name>A0A7T1WUM1_9ACTN</name>
<dbReference type="InterPro" id="IPR012337">
    <property type="entry name" value="RNaseH-like_sf"/>
</dbReference>
<proteinExistence type="predicted"/>
<evidence type="ECO:0000313" key="2">
    <source>
        <dbReference type="Proteomes" id="UP000595046"/>
    </source>
</evidence>
<dbReference type="GO" id="GO:0004527">
    <property type="term" value="F:exonuclease activity"/>
    <property type="evidence" value="ECO:0007669"/>
    <property type="project" value="UniProtKB-KW"/>
</dbReference>
<keyword evidence="1" id="KW-0540">Nuclease</keyword>
<dbReference type="GO" id="GO:0003676">
    <property type="term" value="F:nucleic acid binding"/>
    <property type="evidence" value="ECO:0007669"/>
    <property type="project" value="InterPro"/>
</dbReference>
<dbReference type="AlphaFoldDB" id="A0A7T1WUM1"/>
<keyword evidence="1" id="KW-0378">Hydrolase</keyword>
<dbReference type="InterPro" id="IPR036397">
    <property type="entry name" value="RNaseH_sf"/>
</dbReference>